<feature type="region of interest" description="Disordered" evidence="1">
    <location>
        <begin position="1"/>
        <end position="144"/>
    </location>
</feature>
<keyword evidence="2" id="KW-0131">Cell cycle</keyword>
<feature type="non-terminal residue" evidence="2">
    <location>
        <position position="144"/>
    </location>
</feature>
<evidence type="ECO:0000313" key="2">
    <source>
        <dbReference type="EMBL" id="CAA9273036.1"/>
    </source>
</evidence>
<name>A0A6J4J9F6_9ACTN</name>
<reference evidence="2" key="1">
    <citation type="submission" date="2020-02" db="EMBL/GenBank/DDBJ databases">
        <authorList>
            <person name="Meier V. D."/>
        </authorList>
    </citation>
    <scope>NUCLEOTIDE SEQUENCE</scope>
    <source>
        <strain evidence="2">AVDCRST_MAG52</strain>
    </source>
</reference>
<keyword evidence="2" id="KW-0132">Cell division</keyword>
<dbReference type="GO" id="GO:0051301">
    <property type="term" value="P:cell division"/>
    <property type="evidence" value="ECO:0007669"/>
    <property type="project" value="UniProtKB-KW"/>
</dbReference>
<sequence length="144" mass="16294">VRRQLPPASRREGPARPPRPLPRPGGRRHGDQERAGALPLRPHHGPGLRAERRHGRHGPLRHRAGTHGRPDELRVDGRDRAGQDRAHHHSREPARIRRAGPRRRHRRRGHPLRDLGRDQLGGLRGRTGGRLRRPGERGDADAVV</sequence>
<feature type="compositionally biased region" description="Basic residues" evidence="1">
    <location>
        <begin position="96"/>
        <end position="110"/>
    </location>
</feature>
<feature type="non-terminal residue" evidence="2">
    <location>
        <position position="1"/>
    </location>
</feature>
<dbReference type="AlphaFoldDB" id="A0A6J4J9F6"/>
<feature type="compositionally biased region" description="Basic residues" evidence="1">
    <location>
        <begin position="41"/>
        <end position="66"/>
    </location>
</feature>
<feature type="compositionally biased region" description="Basic and acidic residues" evidence="1">
    <location>
        <begin position="68"/>
        <end position="95"/>
    </location>
</feature>
<organism evidence="2">
    <name type="scientific">uncultured Blastococcus sp</name>
    <dbReference type="NCBI Taxonomy" id="217144"/>
    <lineage>
        <taxon>Bacteria</taxon>
        <taxon>Bacillati</taxon>
        <taxon>Actinomycetota</taxon>
        <taxon>Actinomycetes</taxon>
        <taxon>Geodermatophilales</taxon>
        <taxon>Geodermatophilaceae</taxon>
        <taxon>Blastococcus</taxon>
        <taxon>environmental samples</taxon>
    </lineage>
</organism>
<proteinExistence type="predicted"/>
<gene>
    <name evidence="2" type="ORF">AVDCRST_MAG52-3355</name>
</gene>
<feature type="compositionally biased region" description="Basic and acidic residues" evidence="1">
    <location>
        <begin position="133"/>
        <end position="144"/>
    </location>
</feature>
<dbReference type="EMBL" id="CADCTN010000228">
    <property type="protein sequence ID" value="CAA9273036.1"/>
    <property type="molecule type" value="Genomic_DNA"/>
</dbReference>
<accession>A0A6J4J9F6</accession>
<protein>
    <submittedName>
        <fullName evidence="2">Cell division protein MraZ</fullName>
    </submittedName>
</protein>
<evidence type="ECO:0000256" key="1">
    <source>
        <dbReference type="SAM" id="MobiDB-lite"/>
    </source>
</evidence>